<comment type="caution">
    <text evidence="1">The sequence shown here is derived from an EMBL/GenBank/DDBJ whole genome shotgun (WGS) entry which is preliminary data.</text>
</comment>
<proteinExistence type="predicted"/>
<keyword evidence="2" id="KW-1185">Reference proteome</keyword>
<name>A0ACC1D9E4_9NEOP</name>
<dbReference type="Proteomes" id="UP000824533">
    <property type="component" value="Linkage Group LG07"/>
</dbReference>
<accession>A0ACC1D9E4</accession>
<evidence type="ECO:0000313" key="1">
    <source>
        <dbReference type="EMBL" id="KAJ0180037.1"/>
    </source>
</evidence>
<organism evidence="1 2">
    <name type="scientific">Dendrolimus kikuchii</name>
    <dbReference type="NCBI Taxonomy" id="765133"/>
    <lineage>
        <taxon>Eukaryota</taxon>
        <taxon>Metazoa</taxon>
        <taxon>Ecdysozoa</taxon>
        <taxon>Arthropoda</taxon>
        <taxon>Hexapoda</taxon>
        <taxon>Insecta</taxon>
        <taxon>Pterygota</taxon>
        <taxon>Neoptera</taxon>
        <taxon>Endopterygota</taxon>
        <taxon>Lepidoptera</taxon>
        <taxon>Glossata</taxon>
        <taxon>Ditrysia</taxon>
        <taxon>Bombycoidea</taxon>
        <taxon>Lasiocampidae</taxon>
        <taxon>Dendrolimus</taxon>
    </lineage>
</organism>
<gene>
    <name evidence="1" type="ORF">K1T71_004628</name>
</gene>
<reference evidence="1 2" key="1">
    <citation type="journal article" date="2021" name="Front. Genet.">
        <title>Chromosome-Level Genome Assembly Reveals Significant Gene Expansion in the Toll and IMD Signaling Pathways of Dendrolimus kikuchii.</title>
        <authorList>
            <person name="Zhou J."/>
            <person name="Wu P."/>
            <person name="Xiong Z."/>
            <person name="Liu N."/>
            <person name="Zhao N."/>
            <person name="Ji M."/>
            <person name="Qiu Y."/>
            <person name="Yang B."/>
        </authorList>
    </citation>
    <scope>NUCLEOTIDE SEQUENCE [LARGE SCALE GENOMIC DNA]</scope>
    <source>
        <strain evidence="1">Ann1</strain>
    </source>
</reference>
<evidence type="ECO:0000313" key="2">
    <source>
        <dbReference type="Proteomes" id="UP000824533"/>
    </source>
</evidence>
<protein>
    <submittedName>
        <fullName evidence="1">Uncharacterized protein</fullName>
    </submittedName>
</protein>
<dbReference type="EMBL" id="CM034393">
    <property type="protein sequence ID" value="KAJ0180037.1"/>
    <property type="molecule type" value="Genomic_DNA"/>
</dbReference>
<sequence length="185" mass="21349">MNKLTDYIAFDYKLVGVETVNSKNMVACVSVVNSYGICVYDTFIRPRWEVVDYRTETSGITPIKLERGLDFYEVKQDICSIIRGRVLIGHRIERALKLFGLCHPEWNTRELTDYDLFEKSVPTGLPSIRYLARHFLGINTSIPQPSLEKARLAMQLYTLVSEDWEEMLQNTDSETEDSTSDSDDY</sequence>